<protein>
    <submittedName>
        <fullName evidence="1">AAA family ATPase</fullName>
    </submittedName>
</protein>
<dbReference type="InterPro" id="IPR027417">
    <property type="entry name" value="P-loop_NTPase"/>
</dbReference>
<organism evidence="1 2">
    <name type="scientific">Fodinicola feengrottensis</name>
    <dbReference type="NCBI Taxonomy" id="435914"/>
    <lineage>
        <taxon>Bacteria</taxon>
        <taxon>Bacillati</taxon>
        <taxon>Actinomycetota</taxon>
        <taxon>Actinomycetes</taxon>
        <taxon>Mycobacteriales</taxon>
        <taxon>Fodinicola</taxon>
    </lineage>
</organism>
<evidence type="ECO:0000313" key="2">
    <source>
        <dbReference type="Proteomes" id="UP001500618"/>
    </source>
</evidence>
<accession>A0ABP4TUL8</accession>
<comment type="caution">
    <text evidence="1">The sequence shown here is derived from an EMBL/GenBank/DDBJ whole genome shotgun (WGS) entry which is preliminary data.</text>
</comment>
<evidence type="ECO:0000313" key="1">
    <source>
        <dbReference type="EMBL" id="GAA1694131.1"/>
    </source>
</evidence>
<keyword evidence="2" id="KW-1185">Reference proteome</keyword>
<sequence>MAPLTEIELRPYGQTDLRGSVAVPGLRYPAGAVVVIAGIPGAGKSTMMHALFGTTGAEPGPAITTGGVRVVDSEQARNWWRQLLGTRLPYWLYRPLVHLTALLWARSALRGDGTVVVHDCGTRRWWRALIARWSYRRPAGVHYVLLDVPVDVALDGQQARNRRVRRRAFGRHLRAWREMVPASGELTDPDLAHATSCLVLDRAAASAIDRITFTA</sequence>
<reference evidence="2" key="1">
    <citation type="journal article" date="2019" name="Int. J. Syst. Evol. Microbiol.">
        <title>The Global Catalogue of Microorganisms (GCM) 10K type strain sequencing project: providing services to taxonomists for standard genome sequencing and annotation.</title>
        <authorList>
            <consortium name="The Broad Institute Genomics Platform"/>
            <consortium name="The Broad Institute Genome Sequencing Center for Infectious Disease"/>
            <person name="Wu L."/>
            <person name="Ma J."/>
        </authorList>
    </citation>
    <scope>NUCLEOTIDE SEQUENCE [LARGE SCALE GENOMIC DNA]</scope>
    <source>
        <strain evidence="2">JCM 14718</strain>
    </source>
</reference>
<dbReference type="EMBL" id="BAAANY010000020">
    <property type="protein sequence ID" value="GAA1694131.1"/>
    <property type="molecule type" value="Genomic_DNA"/>
</dbReference>
<gene>
    <name evidence="1" type="ORF">GCM10009765_49230</name>
</gene>
<proteinExistence type="predicted"/>
<dbReference type="Pfam" id="PF13671">
    <property type="entry name" value="AAA_33"/>
    <property type="match status" value="1"/>
</dbReference>
<dbReference type="Proteomes" id="UP001500618">
    <property type="component" value="Unassembled WGS sequence"/>
</dbReference>
<dbReference type="Gene3D" id="3.40.50.300">
    <property type="entry name" value="P-loop containing nucleotide triphosphate hydrolases"/>
    <property type="match status" value="1"/>
</dbReference>
<dbReference type="SUPFAM" id="SSF52540">
    <property type="entry name" value="P-loop containing nucleoside triphosphate hydrolases"/>
    <property type="match status" value="1"/>
</dbReference>
<name>A0ABP4TUL8_9ACTN</name>